<feature type="binding site" evidence="8">
    <location>
        <begin position="75"/>
        <end position="76"/>
    </location>
    <ligand>
        <name>substrate</name>
    </ligand>
</feature>
<evidence type="ECO:0000256" key="5">
    <source>
        <dbReference type="ARBA" id="ARBA00023154"/>
    </source>
</evidence>
<dbReference type="GO" id="GO:0009089">
    <property type="term" value="P:lysine biosynthetic process via diaminopimelate"/>
    <property type="evidence" value="ECO:0007669"/>
    <property type="project" value="UniProtKB-UniRule"/>
</dbReference>
<dbReference type="NCBIfam" id="TIGR00652">
    <property type="entry name" value="DapF"/>
    <property type="match status" value="1"/>
</dbReference>
<dbReference type="Pfam" id="PF01678">
    <property type="entry name" value="DAP_epimerase"/>
    <property type="match status" value="2"/>
</dbReference>
<evidence type="ECO:0000313" key="10">
    <source>
        <dbReference type="EMBL" id="SFH51358.1"/>
    </source>
</evidence>
<dbReference type="Gene3D" id="3.10.310.10">
    <property type="entry name" value="Diaminopimelate Epimerase, Chain A, domain 1"/>
    <property type="match status" value="2"/>
</dbReference>
<dbReference type="InterPro" id="IPR001653">
    <property type="entry name" value="DAP_epimerase_DapF"/>
</dbReference>
<dbReference type="RefSeq" id="WP_093368887.1">
    <property type="nucleotide sequence ID" value="NZ_FOQA01000001.1"/>
</dbReference>
<comment type="subcellular location">
    <subcellularLocation>
        <location evidence="8">Cytoplasm</location>
    </subcellularLocation>
</comment>
<dbReference type="InterPro" id="IPR018510">
    <property type="entry name" value="DAP_epimerase_AS"/>
</dbReference>
<keyword evidence="11" id="KW-1185">Reference proteome</keyword>
<protein>
    <recommendedName>
        <fullName evidence="3 8">Diaminopimelate epimerase</fullName>
        <shortName evidence="8">DAP epimerase</shortName>
        <ecNumber evidence="3 8">5.1.1.7</ecNumber>
    </recommendedName>
    <alternativeName>
        <fullName evidence="8">PLP-independent amino acid racemase</fullName>
    </alternativeName>
</protein>
<feature type="site" description="Could be important to modulate the pK values of the two catalytic cysteine residues" evidence="8">
    <location>
        <position position="203"/>
    </location>
</feature>
<comment type="caution">
    <text evidence="8">Lacks conserved residue(s) required for the propagation of feature annotation.</text>
</comment>
<dbReference type="PANTHER" id="PTHR31689:SF0">
    <property type="entry name" value="DIAMINOPIMELATE EPIMERASE"/>
    <property type="match status" value="1"/>
</dbReference>
<evidence type="ECO:0000256" key="3">
    <source>
        <dbReference type="ARBA" id="ARBA00013080"/>
    </source>
</evidence>
<feature type="binding site" evidence="8">
    <location>
        <position position="65"/>
    </location>
    <ligand>
        <name>substrate</name>
    </ligand>
</feature>
<feature type="binding site" evidence="8">
    <location>
        <begin position="203"/>
        <end position="204"/>
    </location>
    <ligand>
        <name>substrate</name>
    </ligand>
</feature>
<dbReference type="GO" id="GO:0008837">
    <property type="term" value="F:diaminopimelate epimerase activity"/>
    <property type="evidence" value="ECO:0007669"/>
    <property type="project" value="UniProtKB-UniRule"/>
</dbReference>
<comment type="catalytic activity">
    <reaction evidence="7 8">
        <text>(2S,6S)-2,6-diaminopimelate = meso-2,6-diaminopimelate</text>
        <dbReference type="Rhea" id="RHEA:15393"/>
        <dbReference type="ChEBI" id="CHEBI:57609"/>
        <dbReference type="ChEBI" id="CHEBI:57791"/>
        <dbReference type="EC" id="5.1.1.7"/>
    </reaction>
</comment>
<evidence type="ECO:0000313" key="11">
    <source>
        <dbReference type="Proteomes" id="UP000199287"/>
    </source>
</evidence>
<keyword evidence="8" id="KW-0963">Cytoplasm</keyword>
<organism evidence="10 11">
    <name type="scientific">Tindallia magadiensis</name>
    <dbReference type="NCBI Taxonomy" id="69895"/>
    <lineage>
        <taxon>Bacteria</taxon>
        <taxon>Bacillati</taxon>
        <taxon>Bacillota</taxon>
        <taxon>Clostridia</taxon>
        <taxon>Peptostreptococcales</taxon>
        <taxon>Tindalliaceae</taxon>
        <taxon>Tindallia</taxon>
    </lineage>
</organism>
<dbReference type="STRING" id="69895.SAMN05192551_101312"/>
<feature type="binding site" evidence="8">
    <location>
        <begin position="213"/>
        <end position="214"/>
    </location>
    <ligand>
        <name>substrate</name>
    </ligand>
</feature>
<proteinExistence type="inferred from homology"/>
<dbReference type="UniPathway" id="UPA00034">
    <property type="reaction ID" value="UER00025"/>
</dbReference>
<accession>A0A1I3AMM0</accession>
<dbReference type="Proteomes" id="UP000199287">
    <property type="component" value="Unassembled WGS sequence"/>
</dbReference>
<comment type="pathway">
    <text evidence="1 8">Amino-acid biosynthesis; L-lysine biosynthesis via DAP pathway; DL-2,6-diaminopimelate from LL-2,6-diaminopimelate: step 1/1.</text>
</comment>
<evidence type="ECO:0000256" key="7">
    <source>
        <dbReference type="ARBA" id="ARBA00051712"/>
    </source>
</evidence>
<dbReference type="EC" id="5.1.1.7" evidence="3 8"/>
<feature type="binding site" evidence="8">
    <location>
        <position position="13"/>
    </location>
    <ligand>
        <name>substrate</name>
    </ligand>
</feature>
<dbReference type="HAMAP" id="MF_00197">
    <property type="entry name" value="DAP_epimerase"/>
    <property type="match status" value="1"/>
</dbReference>
<keyword evidence="4 8" id="KW-0028">Amino-acid biosynthesis</keyword>
<dbReference type="AlphaFoldDB" id="A0A1I3AMM0"/>
<feature type="binding site" evidence="8">
    <location>
        <position position="185"/>
    </location>
    <ligand>
        <name>substrate</name>
    </ligand>
</feature>
<feature type="active site" description="Proton donor" evidence="8">
    <location>
        <position position="74"/>
    </location>
</feature>
<dbReference type="PANTHER" id="PTHR31689">
    <property type="entry name" value="DIAMINOPIMELATE EPIMERASE, CHLOROPLASTIC"/>
    <property type="match status" value="1"/>
</dbReference>
<evidence type="ECO:0000256" key="8">
    <source>
        <dbReference type="HAMAP-Rule" id="MF_00197"/>
    </source>
</evidence>
<evidence type="ECO:0000256" key="4">
    <source>
        <dbReference type="ARBA" id="ARBA00022605"/>
    </source>
</evidence>
<feature type="active site" description="Proton acceptor" evidence="8">
    <location>
        <position position="212"/>
    </location>
</feature>
<dbReference type="SUPFAM" id="SSF54506">
    <property type="entry name" value="Diaminopimelate epimerase-like"/>
    <property type="match status" value="2"/>
</dbReference>
<name>A0A1I3AMM0_9FIRM</name>
<comment type="subunit">
    <text evidence="8">Homodimer.</text>
</comment>
<keyword evidence="6 8" id="KW-0413">Isomerase</keyword>
<evidence type="ECO:0000256" key="2">
    <source>
        <dbReference type="ARBA" id="ARBA00010219"/>
    </source>
</evidence>
<comment type="similarity">
    <text evidence="2 8">Belongs to the diaminopimelate epimerase family.</text>
</comment>
<dbReference type="EMBL" id="FOQA01000001">
    <property type="protein sequence ID" value="SFH51358.1"/>
    <property type="molecule type" value="Genomic_DNA"/>
</dbReference>
<dbReference type="OrthoDB" id="9805408at2"/>
<reference evidence="11" key="1">
    <citation type="submission" date="2016-10" db="EMBL/GenBank/DDBJ databases">
        <authorList>
            <person name="Varghese N."/>
            <person name="Submissions S."/>
        </authorList>
    </citation>
    <scope>NUCLEOTIDE SEQUENCE [LARGE SCALE GENOMIC DNA]</scope>
    <source>
        <strain evidence="11">Z-7934</strain>
    </source>
</reference>
<comment type="function">
    <text evidence="8">Catalyzes the stereoinversion of LL-2,6-diaminopimelate (L,L-DAP) to meso-diaminopimelate (meso-DAP), a precursor of L-lysine and an essential component of the bacterial peptidoglycan.</text>
</comment>
<feature type="site" description="Could be important to modulate the pK values of the two catalytic cysteine residues" evidence="8">
    <location>
        <position position="154"/>
    </location>
</feature>
<evidence type="ECO:0000256" key="6">
    <source>
        <dbReference type="ARBA" id="ARBA00023235"/>
    </source>
</evidence>
<sequence length="275" mass="30657">MNIPFTKMHGIGNDFILLKRQDLPDASWDQKLAKMICQRHLGIGADGMMIAEASEIADIKMLYHNADGSQGEMCGNGIRCFAHYVMEENLVPEKPVLRIETMLDIREIEIQRYESMGSLVKVYMGKPKIRDIEMMIEVDGETIKMADLTIGVPHVVLLESDLNVNRVDRIGPKIEKMDIFPKGTNVNFAKVHSREHVSVMTWERGAGHTLACGTGICSVCSVLHQKGMVEKRINVIAEGGQLTIEIDKENGVYMTGPCQMIAKGNFMGKGLLNHD</sequence>
<feature type="active site" evidence="9">
    <location>
        <position position="74"/>
    </location>
</feature>
<evidence type="ECO:0000256" key="1">
    <source>
        <dbReference type="ARBA" id="ARBA00005196"/>
    </source>
</evidence>
<gene>
    <name evidence="8" type="primary">dapF</name>
    <name evidence="10" type="ORF">SAMN05192551_101312</name>
</gene>
<keyword evidence="5 8" id="KW-0457">Lysine biosynthesis</keyword>
<evidence type="ECO:0000256" key="9">
    <source>
        <dbReference type="PROSITE-ProRule" id="PRU10125"/>
    </source>
</evidence>
<dbReference type="GO" id="GO:0005829">
    <property type="term" value="C:cytosol"/>
    <property type="evidence" value="ECO:0007669"/>
    <property type="project" value="TreeGrafter"/>
</dbReference>
<dbReference type="PROSITE" id="PS01326">
    <property type="entry name" value="DAP_EPIMERASE"/>
    <property type="match status" value="1"/>
</dbReference>